<dbReference type="AlphaFoldDB" id="A0ABD1U297"/>
<comment type="caution">
    <text evidence="2">The sequence shown here is derived from an EMBL/GenBank/DDBJ whole genome shotgun (WGS) entry which is preliminary data.</text>
</comment>
<organism evidence="2 3">
    <name type="scientific">Abeliophyllum distichum</name>
    <dbReference type="NCBI Taxonomy" id="126358"/>
    <lineage>
        <taxon>Eukaryota</taxon>
        <taxon>Viridiplantae</taxon>
        <taxon>Streptophyta</taxon>
        <taxon>Embryophyta</taxon>
        <taxon>Tracheophyta</taxon>
        <taxon>Spermatophyta</taxon>
        <taxon>Magnoliopsida</taxon>
        <taxon>eudicotyledons</taxon>
        <taxon>Gunneridae</taxon>
        <taxon>Pentapetalae</taxon>
        <taxon>asterids</taxon>
        <taxon>lamiids</taxon>
        <taxon>Lamiales</taxon>
        <taxon>Oleaceae</taxon>
        <taxon>Forsythieae</taxon>
        <taxon>Abeliophyllum</taxon>
    </lineage>
</organism>
<evidence type="ECO:0000259" key="1">
    <source>
        <dbReference type="Pfam" id="PF14244"/>
    </source>
</evidence>
<dbReference type="InterPro" id="IPR029472">
    <property type="entry name" value="Copia-like_N"/>
</dbReference>
<protein>
    <submittedName>
        <fullName evidence="2">Retrotran gag 3 domain-containing protein</fullName>
    </submittedName>
</protein>
<reference evidence="3" key="1">
    <citation type="submission" date="2024-07" db="EMBL/GenBank/DDBJ databases">
        <title>Two chromosome-level genome assemblies of Korean endemic species Abeliophyllum distichum and Forsythia ovata (Oleaceae).</title>
        <authorList>
            <person name="Jang H."/>
        </authorList>
    </citation>
    <scope>NUCLEOTIDE SEQUENCE [LARGE SCALE GENOMIC DNA]</scope>
</reference>
<accession>A0ABD1U297</accession>
<dbReference type="Proteomes" id="UP001604336">
    <property type="component" value="Unassembled WGS sequence"/>
</dbReference>
<dbReference type="Pfam" id="PF14244">
    <property type="entry name" value="Retrotran_gag_3"/>
    <property type="match status" value="1"/>
</dbReference>
<evidence type="ECO:0000313" key="2">
    <source>
        <dbReference type="EMBL" id="KAL2519118.1"/>
    </source>
</evidence>
<gene>
    <name evidence="2" type="ORF">Adt_15365</name>
</gene>
<dbReference type="PANTHER" id="PTHR37610">
    <property type="entry name" value="CCHC-TYPE DOMAIN-CONTAINING PROTEIN"/>
    <property type="match status" value="1"/>
</dbReference>
<sequence length="157" mass="17925">MSDTKTIEATIAQLDPMALQQSDHLGLILVYKPLDRNNYGQWSRAMRIALIAKNKIGFVDGKIKEPEAEDEKYPRWERRHKFHGKDVKPRNKRFTNTATISTLDPREGKILTTKEYEQIMTLLNNKKGNDKCYVNTSSINSSTTSLSNSWIIDSGGH</sequence>
<feature type="domain" description="Retrotransposon Copia-like N-terminal" evidence="1">
    <location>
        <begin position="21"/>
        <end position="67"/>
    </location>
</feature>
<dbReference type="EMBL" id="JBFOLK010000004">
    <property type="protein sequence ID" value="KAL2519118.1"/>
    <property type="molecule type" value="Genomic_DNA"/>
</dbReference>
<dbReference type="PANTHER" id="PTHR37610:SF40">
    <property type="entry name" value="OS01G0909600 PROTEIN"/>
    <property type="match status" value="1"/>
</dbReference>
<keyword evidence="3" id="KW-1185">Reference proteome</keyword>
<name>A0ABD1U297_9LAMI</name>
<proteinExistence type="predicted"/>
<evidence type="ECO:0000313" key="3">
    <source>
        <dbReference type="Proteomes" id="UP001604336"/>
    </source>
</evidence>